<evidence type="ECO:0000313" key="2">
    <source>
        <dbReference type="EMBL" id="QHU30654.1"/>
    </source>
</evidence>
<proteinExistence type="predicted"/>
<dbReference type="EMBL" id="MN740511">
    <property type="protein sequence ID" value="QHU30654.1"/>
    <property type="molecule type" value="Genomic_DNA"/>
</dbReference>
<feature type="coiled-coil region" evidence="1">
    <location>
        <begin position="145"/>
        <end position="179"/>
    </location>
</feature>
<evidence type="ECO:0000256" key="1">
    <source>
        <dbReference type="SAM" id="Coils"/>
    </source>
</evidence>
<keyword evidence="1" id="KW-0175">Coiled coil</keyword>
<dbReference type="AlphaFoldDB" id="A0A6C0LM76"/>
<sequence length="199" mass="23337">MSYSLSDKKDELDKNKSICNRKYTRKVYSNEEIREILKDYIEVEKSKFSTLKAGQTRVCYIRADDNSFCRGGFISVNPIEKNDGSEVYFQLRGNIRKNAKGNVVWLLPYSGVARLWVYIDAQFAFAKQEIKKSEKKQRDELSRIVDKVSEHLRKMKSDIKELKREIRHLKDENDNQSTVSGRTTATNFSKLKIYKDEDE</sequence>
<organism evidence="2">
    <name type="scientific">viral metagenome</name>
    <dbReference type="NCBI Taxonomy" id="1070528"/>
    <lineage>
        <taxon>unclassified sequences</taxon>
        <taxon>metagenomes</taxon>
        <taxon>organismal metagenomes</taxon>
    </lineage>
</organism>
<name>A0A6C0LM76_9ZZZZ</name>
<protein>
    <submittedName>
        <fullName evidence="2">Uncharacterized protein</fullName>
    </submittedName>
</protein>
<accession>A0A6C0LM76</accession>
<reference evidence="2" key="1">
    <citation type="journal article" date="2020" name="Nature">
        <title>Giant virus diversity and host interactions through global metagenomics.</title>
        <authorList>
            <person name="Schulz F."/>
            <person name="Roux S."/>
            <person name="Paez-Espino D."/>
            <person name="Jungbluth S."/>
            <person name="Walsh D.A."/>
            <person name="Denef V.J."/>
            <person name="McMahon K.D."/>
            <person name="Konstantinidis K.T."/>
            <person name="Eloe-Fadrosh E.A."/>
            <person name="Kyrpides N.C."/>
            <person name="Woyke T."/>
        </authorList>
    </citation>
    <scope>NUCLEOTIDE SEQUENCE</scope>
    <source>
        <strain evidence="2">GVMAG-M-3300027833-19</strain>
    </source>
</reference>